<keyword evidence="2" id="KW-0349">Heme</keyword>
<name>A0A0S3EYC4_9SPHN</name>
<dbReference type="Pfam" id="PF00067">
    <property type="entry name" value="p450"/>
    <property type="match status" value="1"/>
</dbReference>
<dbReference type="GO" id="GO:0004497">
    <property type="term" value="F:monooxygenase activity"/>
    <property type="evidence" value="ECO:0007669"/>
    <property type="project" value="UniProtKB-KW"/>
</dbReference>
<dbReference type="InterPro" id="IPR002397">
    <property type="entry name" value="Cyt_P450_B"/>
</dbReference>
<keyword evidence="2" id="KW-0560">Oxidoreductase</keyword>
<keyword evidence="2" id="KW-0479">Metal-binding</keyword>
<dbReference type="InterPro" id="IPR001128">
    <property type="entry name" value="Cyt_P450"/>
</dbReference>
<dbReference type="Proteomes" id="UP000056968">
    <property type="component" value="Chromosome"/>
</dbReference>
<dbReference type="KEGG" id="sbd:ATN00_08825"/>
<evidence type="ECO:0000256" key="1">
    <source>
        <dbReference type="ARBA" id="ARBA00010617"/>
    </source>
</evidence>
<dbReference type="PANTHER" id="PTHR46696:SF6">
    <property type="entry name" value="P450, PUTATIVE (EUROFUNG)-RELATED"/>
    <property type="match status" value="1"/>
</dbReference>
<evidence type="ECO:0008006" key="5">
    <source>
        <dbReference type="Google" id="ProtNLM"/>
    </source>
</evidence>
<dbReference type="AlphaFoldDB" id="A0A0S3EYC4"/>
<keyword evidence="2" id="KW-0503">Monooxygenase</keyword>
<evidence type="ECO:0000313" key="3">
    <source>
        <dbReference type="EMBL" id="ALR20395.1"/>
    </source>
</evidence>
<dbReference type="Gene3D" id="1.10.630.10">
    <property type="entry name" value="Cytochrome P450"/>
    <property type="match status" value="1"/>
</dbReference>
<dbReference type="STRING" id="1332080.ATN00_08825"/>
<gene>
    <name evidence="3" type="ORF">ATN00_08825</name>
</gene>
<dbReference type="PANTHER" id="PTHR46696">
    <property type="entry name" value="P450, PUTATIVE (EUROFUNG)-RELATED"/>
    <property type="match status" value="1"/>
</dbReference>
<protein>
    <recommendedName>
        <fullName evidence="5">Cytochrome</fullName>
    </recommendedName>
</protein>
<accession>A0A0S3EYC4</accession>
<proteinExistence type="inferred from homology"/>
<dbReference type="SUPFAM" id="SSF48264">
    <property type="entry name" value="Cytochrome P450"/>
    <property type="match status" value="1"/>
</dbReference>
<evidence type="ECO:0000256" key="2">
    <source>
        <dbReference type="RuleBase" id="RU000461"/>
    </source>
</evidence>
<comment type="similarity">
    <text evidence="1 2">Belongs to the cytochrome P450 family.</text>
</comment>
<keyword evidence="4" id="KW-1185">Reference proteome</keyword>
<dbReference type="GO" id="GO:0020037">
    <property type="term" value="F:heme binding"/>
    <property type="evidence" value="ECO:0007669"/>
    <property type="project" value="InterPro"/>
</dbReference>
<dbReference type="EMBL" id="CP013264">
    <property type="protein sequence ID" value="ALR20395.1"/>
    <property type="molecule type" value="Genomic_DNA"/>
</dbReference>
<evidence type="ECO:0000313" key="4">
    <source>
        <dbReference type="Proteomes" id="UP000056968"/>
    </source>
</evidence>
<reference evidence="3 4" key="1">
    <citation type="submission" date="2015-11" db="EMBL/GenBank/DDBJ databases">
        <title>A Two-component Flavoprotein Monooxygenase System MeaXY Responsible for para-Hydroxylation of 2-Methyl-6-ethylaniline and 2,6-Diethylaniline in Sphingobium baderi DE-13.</title>
        <authorList>
            <person name="Cheng M."/>
            <person name="Meng Q."/>
            <person name="Yang Y."/>
            <person name="Chu C."/>
            <person name="Yan X."/>
            <person name="He J."/>
            <person name="Li S."/>
        </authorList>
    </citation>
    <scope>NUCLEOTIDE SEQUENCE [LARGE SCALE GENOMIC DNA]</scope>
    <source>
        <strain evidence="3 4">DE-13</strain>
    </source>
</reference>
<dbReference type="PROSITE" id="PS00086">
    <property type="entry name" value="CYTOCHROME_P450"/>
    <property type="match status" value="1"/>
</dbReference>
<organism evidence="3 4">
    <name type="scientific">Sphingobium baderi</name>
    <dbReference type="NCBI Taxonomy" id="1332080"/>
    <lineage>
        <taxon>Bacteria</taxon>
        <taxon>Pseudomonadati</taxon>
        <taxon>Pseudomonadota</taxon>
        <taxon>Alphaproteobacteria</taxon>
        <taxon>Sphingomonadales</taxon>
        <taxon>Sphingomonadaceae</taxon>
        <taxon>Sphingobium</taxon>
    </lineage>
</organism>
<dbReference type="PRINTS" id="PR00359">
    <property type="entry name" value="BP450"/>
</dbReference>
<sequence>MTASFRWGTQGEIYEIEEGALTQTLVQDGLERIEDVLSAKPFFPLDLTDDGLRQVALRDYVPGWATSAPFYVRRNGIAGVLCTRAADVRSVYMDTDRFVMKSPGLPGYEVFDVFGGLESVLQMDGDRHSRVRRLMNPAFSPVGLTNIRPAMQKIVTESLDAIAARAPAFDAMADFCNTLIMRTLLDATFNLTREQQAAFERMHNSIAMATQFRPGEARPQEFTDAVIAVRTVIAEVIEERRRTPGNDFISSLITARDEGSKLSDEELYGQINTICGAAIGSTAGALGAVLYVLGKNPAEFDKLKRNPEMIAVSLDECTRIHGPGLFSFTRFATADTEVGGTQILKDMPVFVSPQAANYDPEEYDDPGRLDLSRKPKSIMSFGTGPHHCIGVRMAKMAMQMGLAGLIERFPGLRLSDPDFTPVYSGSVGTMSIVSLPMLTH</sequence>
<dbReference type="GO" id="GO:0005506">
    <property type="term" value="F:iron ion binding"/>
    <property type="evidence" value="ECO:0007669"/>
    <property type="project" value="InterPro"/>
</dbReference>
<dbReference type="GO" id="GO:0016705">
    <property type="term" value="F:oxidoreductase activity, acting on paired donors, with incorporation or reduction of molecular oxygen"/>
    <property type="evidence" value="ECO:0007669"/>
    <property type="project" value="InterPro"/>
</dbReference>
<keyword evidence="2" id="KW-0408">Iron</keyword>
<dbReference type="InterPro" id="IPR036396">
    <property type="entry name" value="Cyt_P450_sf"/>
</dbReference>
<dbReference type="InterPro" id="IPR017972">
    <property type="entry name" value="Cyt_P450_CS"/>
</dbReference>